<accession>A0ABP5V392</accession>
<keyword evidence="7" id="KW-1185">Reference proteome</keyword>
<dbReference type="InterPro" id="IPR041380">
    <property type="entry name" value="Acetyltransf_17"/>
</dbReference>
<keyword evidence="3 4" id="KW-0012">Acyltransferase</keyword>
<comment type="caution">
    <text evidence="6">The sequence shown here is derived from an EMBL/GenBank/DDBJ whole genome shotgun (WGS) entry which is preliminary data.</text>
</comment>
<organism evidence="6 7">
    <name type="scientific">Dactylosporangium salmoneum</name>
    <dbReference type="NCBI Taxonomy" id="53361"/>
    <lineage>
        <taxon>Bacteria</taxon>
        <taxon>Bacillati</taxon>
        <taxon>Actinomycetota</taxon>
        <taxon>Actinomycetes</taxon>
        <taxon>Micromonosporales</taxon>
        <taxon>Micromonosporaceae</taxon>
        <taxon>Dactylosporangium</taxon>
    </lineage>
</organism>
<gene>
    <name evidence="6" type="primary">eis2</name>
    <name evidence="6" type="ORF">GCM10010170_103100</name>
</gene>
<dbReference type="InterPro" id="IPR036527">
    <property type="entry name" value="SCP2_sterol-bd_dom_sf"/>
</dbReference>
<protein>
    <submittedName>
        <fullName evidence="6">Amikacin resistance N-acetyltransferase Eis2</fullName>
    </submittedName>
</protein>
<dbReference type="InterPro" id="IPR000182">
    <property type="entry name" value="GNAT_dom"/>
</dbReference>
<dbReference type="Pfam" id="PF13530">
    <property type="entry name" value="SCP2_2"/>
    <property type="match status" value="1"/>
</dbReference>
<feature type="active site" description="Proton donor" evidence="4">
    <location>
        <position position="119"/>
    </location>
</feature>
<evidence type="ECO:0000256" key="4">
    <source>
        <dbReference type="HAMAP-Rule" id="MF_01812"/>
    </source>
</evidence>
<evidence type="ECO:0000259" key="5">
    <source>
        <dbReference type="PROSITE" id="PS51186"/>
    </source>
</evidence>
<proteinExistence type="inferred from homology"/>
<dbReference type="HAMAP" id="MF_01812">
    <property type="entry name" value="Eis"/>
    <property type="match status" value="1"/>
</dbReference>
<dbReference type="Pfam" id="PF17668">
    <property type="entry name" value="Acetyltransf_17"/>
    <property type="match status" value="1"/>
</dbReference>
<dbReference type="Gene3D" id="3.40.630.30">
    <property type="match status" value="2"/>
</dbReference>
<reference evidence="7" key="1">
    <citation type="journal article" date="2019" name="Int. J. Syst. Evol. Microbiol.">
        <title>The Global Catalogue of Microorganisms (GCM) 10K type strain sequencing project: providing services to taxonomists for standard genome sequencing and annotation.</title>
        <authorList>
            <consortium name="The Broad Institute Genomics Platform"/>
            <consortium name="The Broad Institute Genome Sequencing Center for Infectious Disease"/>
            <person name="Wu L."/>
            <person name="Ma J."/>
        </authorList>
    </citation>
    <scope>NUCLEOTIDE SEQUENCE [LARGE SCALE GENOMIC DNA]</scope>
    <source>
        <strain evidence="7">JCM 3272</strain>
    </source>
</reference>
<evidence type="ECO:0000256" key="2">
    <source>
        <dbReference type="ARBA" id="ARBA00022679"/>
    </source>
</evidence>
<comment type="subunit">
    <text evidence="4">Homohexamer; trimer of dimers.</text>
</comment>
<dbReference type="InterPro" id="IPR022902">
    <property type="entry name" value="NAcTrfase_Eis"/>
</dbReference>
<dbReference type="RefSeq" id="WP_344620095.1">
    <property type="nucleotide sequence ID" value="NZ_BAAARV010000123.1"/>
</dbReference>
<dbReference type="PROSITE" id="PS51186">
    <property type="entry name" value="GNAT"/>
    <property type="match status" value="1"/>
</dbReference>
<feature type="binding site" evidence="4">
    <location>
        <begin position="81"/>
        <end position="83"/>
    </location>
    <ligand>
        <name>acetyl-CoA</name>
        <dbReference type="ChEBI" id="CHEBI:57288"/>
    </ligand>
</feature>
<name>A0ABP5V392_9ACTN</name>
<feature type="binding site" evidence="4">
    <location>
        <begin position="114"/>
        <end position="115"/>
    </location>
    <ligand>
        <name>acetyl-CoA</name>
        <dbReference type="ChEBI" id="CHEBI:57288"/>
    </ligand>
</feature>
<evidence type="ECO:0000313" key="6">
    <source>
        <dbReference type="EMBL" id="GAA2390958.1"/>
    </source>
</evidence>
<feature type="domain" description="N-acetyltransferase" evidence="5">
    <location>
        <begin position="4"/>
        <end position="145"/>
    </location>
</feature>
<dbReference type="PANTHER" id="PTHR37817">
    <property type="entry name" value="N-ACETYLTRANSFERASE EIS"/>
    <property type="match status" value="1"/>
</dbReference>
<sequence>MSDYVLRTATEADRDALGRVRREAFGLTHTPDPNDTYHTISELDRNHLVEHRGQVVGVVAAFTRDMAVPGAVVPVAHVTGVVVSPVHTRRGLLSRMITEQLRSAPEAIAALWASEGRIYQRFGYGLAAQNVTIRADRRELSLRVPPAPGTLRSAVPSDVIEELSQVYSQVLPTRPGWSSRDATWWKHLTSDMEYRREGGTAARAVLWENPDGVVEGYARYRIKPGWDDNGPKQEVNVIEVAATTTAAYAELYRFLLRVDLSRTLVQGCSSVEEPLFYMVDEPRQLGGKVGDGLWVRITDLPRALTARKYAAPVDVVLEVTDALMEDNAGRWRLRVGAGGAVVSCAPSDGEPDLSLDIADVAAVYLGGTSLGALHLAGRVREHRPSAVTAASAAFGWPTKPNSIEIF</sequence>
<dbReference type="SUPFAM" id="SSF55729">
    <property type="entry name" value="Acyl-CoA N-acyltransferases (Nat)"/>
    <property type="match status" value="1"/>
</dbReference>
<feature type="active site" description="Proton acceptor; via carboxylate" evidence="4">
    <location>
        <position position="406"/>
    </location>
</feature>
<dbReference type="Pfam" id="PF13527">
    <property type="entry name" value="Acetyltransf_9"/>
    <property type="match status" value="1"/>
</dbReference>
<dbReference type="InterPro" id="IPR051554">
    <property type="entry name" value="Acetyltransferase_Eis"/>
</dbReference>
<dbReference type="InterPro" id="IPR025559">
    <property type="entry name" value="Eis_dom"/>
</dbReference>
<dbReference type="SUPFAM" id="SSF55718">
    <property type="entry name" value="SCP-like"/>
    <property type="match status" value="1"/>
</dbReference>
<evidence type="ECO:0000256" key="3">
    <source>
        <dbReference type="ARBA" id="ARBA00023315"/>
    </source>
</evidence>
<evidence type="ECO:0000256" key="1">
    <source>
        <dbReference type="ARBA" id="ARBA00009213"/>
    </source>
</evidence>
<dbReference type="InterPro" id="IPR016181">
    <property type="entry name" value="Acyl_CoA_acyltransferase"/>
</dbReference>
<dbReference type="NCBIfam" id="NF002367">
    <property type="entry name" value="PRK01346.1-4"/>
    <property type="match status" value="1"/>
</dbReference>
<comment type="similarity">
    <text evidence="1 4">Belongs to the acetyltransferase Eis family.</text>
</comment>
<dbReference type="Gene3D" id="3.30.1050.10">
    <property type="entry name" value="SCP2 sterol-binding domain"/>
    <property type="match status" value="1"/>
</dbReference>
<dbReference type="PANTHER" id="PTHR37817:SF1">
    <property type="entry name" value="N-ACETYLTRANSFERASE EIS"/>
    <property type="match status" value="1"/>
</dbReference>
<keyword evidence="2 4" id="KW-0808">Transferase</keyword>
<evidence type="ECO:0000313" key="7">
    <source>
        <dbReference type="Proteomes" id="UP001501444"/>
    </source>
</evidence>
<dbReference type="Proteomes" id="UP001501444">
    <property type="component" value="Unassembled WGS sequence"/>
</dbReference>
<dbReference type="EMBL" id="BAAARV010000123">
    <property type="protein sequence ID" value="GAA2390958.1"/>
    <property type="molecule type" value="Genomic_DNA"/>
</dbReference>
<feature type="binding site" evidence="4">
    <location>
        <begin position="89"/>
        <end position="94"/>
    </location>
    <ligand>
        <name>acetyl-CoA</name>
        <dbReference type="ChEBI" id="CHEBI:57288"/>
    </ligand>
</feature>